<evidence type="ECO:0000313" key="1">
    <source>
        <dbReference type="EMBL" id="MDR9777426.1"/>
    </source>
</evidence>
<accession>A0AAJ2GYP3</accession>
<dbReference type="AlphaFoldDB" id="A0AAJ2GYP3"/>
<sequence length="146" mass="16116">MQFDPPVSEPPIKMASRPEIVVRHFRLEEGASVVRITSVARACAGFDMIFHRTASGSWPQPNLSTSARTWWIGGAGQKRVAQGPFTGTVFVFHSRKADRFKLILGWQRFGDGLGRDTWGDASPAPETELSDADHDGSLARMVVEFT</sequence>
<protein>
    <submittedName>
        <fullName evidence="1">Uncharacterized protein</fullName>
    </submittedName>
</protein>
<name>A0AAJ2GYP3_9HYPH</name>
<comment type="caution">
    <text evidence="1">The sequence shown here is derived from an EMBL/GenBank/DDBJ whole genome shotgun (WGS) entry which is preliminary data.</text>
</comment>
<dbReference type="Proteomes" id="UP001268610">
    <property type="component" value="Unassembled WGS sequence"/>
</dbReference>
<gene>
    <name evidence="1" type="ORF">RJJ65_33315</name>
</gene>
<reference evidence="1" key="1">
    <citation type="submission" date="2023-04" db="EMBL/GenBank/DDBJ databases">
        <title>Genomic characterization of faba bean (Vicia faba) microsymbionts in Mexican soils.</title>
        <authorList>
            <person name="Rivera Orduna F.N."/>
            <person name="Guevara-Luna J."/>
            <person name="Yan J."/>
            <person name="Arroyo-Herrera I."/>
            <person name="Li Y."/>
            <person name="Vasquez-Murrieta M.S."/>
            <person name="Wang E.T."/>
        </authorList>
    </citation>
    <scope>NUCLEOTIDE SEQUENCE</scope>
    <source>
        <strain evidence="1">CH26</strain>
    </source>
</reference>
<dbReference type="EMBL" id="JAVLSF010000042">
    <property type="protein sequence ID" value="MDR9777426.1"/>
    <property type="molecule type" value="Genomic_DNA"/>
</dbReference>
<dbReference type="RefSeq" id="WP_310857419.1">
    <property type="nucleotide sequence ID" value="NZ_JAVLSD010000042.1"/>
</dbReference>
<evidence type="ECO:0000313" key="2">
    <source>
        <dbReference type="Proteomes" id="UP001268610"/>
    </source>
</evidence>
<organism evidence="1 2">
    <name type="scientific">Rhizobium hidalgonense</name>
    <dbReference type="NCBI Taxonomy" id="1538159"/>
    <lineage>
        <taxon>Bacteria</taxon>
        <taxon>Pseudomonadati</taxon>
        <taxon>Pseudomonadota</taxon>
        <taxon>Alphaproteobacteria</taxon>
        <taxon>Hyphomicrobiales</taxon>
        <taxon>Rhizobiaceae</taxon>
        <taxon>Rhizobium/Agrobacterium group</taxon>
        <taxon>Rhizobium</taxon>
    </lineage>
</organism>
<proteinExistence type="predicted"/>